<keyword evidence="7 9" id="KW-0057">Aromatic amino acid biosynthesis</keyword>
<keyword evidence="6 9" id="KW-0822">Tryptophan biosynthesis</keyword>
<dbReference type="NCBIfam" id="NF002295">
    <property type="entry name" value="PRK01222.1-1"/>
    <property type="match status" value="1"/>
</dbReference>
<evidence type="ECO:0000256" key="3">
    <source>
        <dbReference type="ARBA" id="ARBA00012572"/>
    </source>
</evidence>
<evidence type="ECO:0000256" key="6">
    <source>
        <dbReference type="ARBA" id="ARBA00022822"/>
    </source>
</evidence>
<dbReference type="Pfam" id="PF00697">
    <property type="entry name" value="PRAI"/>
    <property type="match status" value="1"/>
</dbReference>
<dbReference type="PANTHER" id="PTHR42894:SF1">
    <property type="entry name" value="N-(5'-PHOSPHORIBOSYL)ANTHRANILATE ISOMERASE"/>
    <property type="match status" value="1"/>
</dbReference>
<evidence type="ECO:0000259" key="10">
    <source>
        <dbReference type="Pfam" id="PF00697"/>
    </source>
</evidence>
<dbReference type="EC" id="5.3.1.24" evidence="3 9"/>
<dbReference type="Gene3D" id="3.20.20.70">
    <property type="entry name" value="Aldolase class I"/>
    <property type="match status" value="1"/>
</dbReference>
<dbReference type="GO" id="GO:0004640">
    <property type="term" value="F:phosphoribosylanthranilate isomerase activity"/>
    <property type="evidence" value="ECO:0007669"/>
    <property type="project" value="UniProtKB-EC"/>
</dbReference>
<dbReference type="PANTHER" id="PTHR42894">
    <property type="entry name" value="N-(5'-PHOSPHORIBOSYL)ANTHRANILATE ISOMERASE"/>
    <property type="match status" value="1"/>
</dbReference>
<gene>
    <name evidence="9" type="primary">trpF</name>
    <name evidence="11" type="ORF">MWN34_13560</name>
</gene>
<comment type="caution">
    <text evidence="11">The sequence shown here is derived from an EMBL/GenBank/DDBJ whole genome shotgun (WGS) entry which is preliminary data.</text>
</comment>
<organism evidence="11 12">
    <name type="scientific">Ancylobacter crimeensis</name>
    <dbReference type="NCBI Taxonomy" id="2579147"/>
    <lineage>
        <taxon>Bacteria</taxon>
        <taxon>Pseudomonadati</taxon>
        <taxon>Pseudomonadota</taxon>
        <taxon>Alphaproteobacteria</taxon>
        <taxon>Hyphomicrobiales</taxon>
        <taxon>Xanthobacteraceae</taxon>
        <taxon>Ancylobacter</taxon>
    </lineage>
</organism>
<keyword evidence="8 9" id="KW-0413">Isomerase</keyword>
<sequence length="245" mass="25373">MSLDIKICGLSTPETLDAALGAGADLVGLVFFAKSPRNVTLDTARRLAARARGRASLVALTVDATDAELAAIIEKVSPDLLQLHGHEGPERVAAIRARFGRPVMKAVGIAEAADVAAARAYEGAADRLLLDAKPPRGAMLPGGNGLPFDWSLIADFTPAGPDMLDGPKPFMLSGGLTPETVGEALRLTRAPGVDVSSGVESAPGVKDPERIVAFVQAARAAARHARGIATSVRAVSRRAAEDMKT</sequence>
<keyword evidence="5 9" id="KW-0028">Amino-acid biosynthesis</keyword>
<evidence type="ECO:0000256" key="4">
    <source>
        <dbReference type="ARBA" id="ARBA00022272"/>
    </source>
</evidence>
<comment type="similarity">
    <text evidence="9">Belongs to the TrpF family.</text>
</comment>
<keyword evidence="12" id="KW-1185">Reference proteome</keyword>
<dbReference type="InterPro" id="IPR013785">
    <property type="entry name" value="Aldolase_TIM"/>
</dbReference>
<accession>A0ABT0DD95</accession>
<evidence type="ECO:0000256" key="2">
    <source>
        <dbReference type="ARBA" id="ARBA00004664"/>
    </source>
</evidence>
<dbReference type="HAMAP" id="MF_00135">
    <property type="entry name" value="PRAI"/>
    <property type="match status" value="1"/>
</dbReference>
<comment type="catalytic activity">
    <reaction evidence="1 9">
        <text>N-(5-phospho-beta-D-ribosyl)anthranilate = 1-(2-carboxyphenylamino)-1-deoxy-D-ribulose 5-phosphate</text>
        <dbReference type="Rhea" id="RHEA:21540"/>
        <dbReference type="ChEBI" id="CHEBI:18277"/>
        <dbReference type="ChEBI" id="CHEBI:58613"/>
        <dbReference type="EC" id="5.3.1.24"/>
    </reaction>
</comment>
<protein>
    <recommendedName>
        <fullName evidence="4 9">N-(5'-phosphoribosyl)anthranilate isomerase</fullName>
        <shortName evidence="9">PRAI</shortName>
        <ecNumber evidence="3 9">5.3.1.24</ecNumber>
    </recommendedName>
</protein>
<proteinExistence type="inferred from homology"/>
<dbReference type="InterPro" id="IPR011060">
    <property type="entry name" value="RibuloseP-bd_barrel"/>
</dbReference>
<feature type="domain" description="N-(5'phosphoribosyl) anthranilate isomerase (PRAI)" evidence="10">
    <location>
        <begin position="5"/>
        <end position="217"/>
    </location>
</feature>
<dbReference type="RefSeq" id="WP_247029832.1">
    <property type="nucleotide sequence ID" value="NZ_JALKCH010000008.1"/>
</dbReference>
<evidence type="ECO:0000256" key="1">
    <source>
        <dbReference type="ARBA" id="ARBA00001164"/>
    </source>
</evidence>
<evidence type="ECO:0000313" key="11">
    <source>
        <dbReference type="EMBL" id="MCK0197935.1"/>
    </source>
</evidence>
<dbReference type="InterPro" id="IPR001240">
    <property type="entry name" value="PRAI_dom"/>
</dbReference>
<reference evidence="11 12" key="1">
    <citation type="submission" date="2022-04" db="EMBL/GenBank/DDBJ databases">
        <authorList>
            <person name="Grouzdev D.S."/>
            <person name="Pantiukh K.S."/>
            <person name="Krutkina M.S."/>
        </authorList>
    </citation>
    <scope>NUCLEOTIDE SEQUENCE [LARGE SCALE GENOMIC DNA]</scope>
    <source>
        <strain evidence="11 12">6x-1</strain>
    </source>
</reference>
<evidence type="ECO:0000256" key="5">
    <source>
        <dbReference type="ARBA" id="ARBA00022605"/>
    </source>
</evidence>
<dbReference type="CDD" id="cd00405">
    <property type="entry name" value="PRAI"/>
    <property type="match status" value="1"/>
</dbReference>
<dbReference type="EMBL" id="JALKCH010000008">
    <property type="protein sequence ID" value="MCK0197935.1"/>
    <property type="molecule type" value="Genomic_DNA"/>
</dbReference>
<dbReference type="SUPFAM" id="SSF51366">
    <property type="entry name" value="Ribulose-phoshate binding barrel"/>
    <property type="match status" value="1"/>
</dbReference>
<comment type="pathway">
    <text evidence="2 9">Amino-acid biosynthesis; L-tryptophan biosynthesis; L-tryptophan from chorismate: step 3/5.</text>
</comment>
<evidence type="ECO:0000313" key="12">
    <source>
        <dbReference type="Proteomes" id="UP001203284"/>
    </source>
</evidence>
<evidence type="ECO:0000256" key="7">
    <source>
        <dbReference type="ARBA" id="ARBA00023141"/>
    </source>
</evidence>
<name>A0ABT0DD95_9HYPH</name>
<evidence type="ECO:0000256" key="9">
    <source>
        <dbReference type="HAMAP-Rule" id="MF_00135"/>
    </source>
</evidence>
<dbReference type="Proteomes" id="UP001203284">
    <property type="component" value="Unassembled WGS sequence"/>
</dbReference>
<evidence type="ECO:0000256" key="8">
    <source>
        <dbReference type="ARBA" id="ARBA00023235"/>
    </source>
</evidence>
<dbReference type="InterPro" id="IPR044643">
    <property type="entry name" value="TrpF_fam"/>
</dbReference>